<evidence type="ECO:0000313" key="7">
    <source>
        <dbReference type="Proteomes" id="UP000033393"/>
    </source>
</evidence>
<evidence type="ECO:0000256" key="3">
    <source>
        <dbReference type="ARBA" id="ARBA00023163"/>
    </source>
</evidence>
<keyword evidence="2 4" id="KW-0238">DNA-binding</keyword>
<evidence type="ECO:0000256" key="1">
    <source>
        <dbReference type="ARBA" id="ARBA00023015"/>
    </source>
</evidence>
<evidence type="ECO:0000256" key="4">
    <source>
        <dbReference type="PROSITE-ProRule" id="PRU00335"/>
    </source>
</evidence>
<dbReference type="PROSITE" id="PS01081">
    <property type="entry name" value="HTH_TETR_1"/>
    <property type="match status" value="1"/>
</dbReference>
<dbReference type="InterPro" id="IPR009057">
    <property type="entry name" value="Homeodomain-like_sf"/>
</dbReference>
<dbReference type="PANTHER" id="PTHR30055">
    <property type="entry name" value="HTH-TYPE TRANSCRIPTIONAL REGULATOR RUTR"/>
    <property type="match status" value="1"/>
</dbReference>
<keyword evidence="3" id="KW-0804">Transcription</keyword>
<feature type="DNA-binding region" description="H-T-H motif" evidence="4">
    <location>
        <begin position="30"/>
        <end position="49"/>
    </location>
</feature>
<dbReference type="InterPro" id="IPR041478">
    <property type="entry name" value="TetR_C_27"/>
</dbReference>
<dbReference type="Gene3D" id="1.10.357.10">
    <property type="entry name" value="Tetracycline Repressor, domain 2"/>
    <property type="match status" value="1"/>
</dbReference>
<name>A0A0F0GFA5_LENAE</name>
<gene>
    <name evidence="6" type="ORF">UK23_46910</name>
</gene>
<organism evidence="6 7">
    <name type="scientific">Lentzea aerocolonigenes</name>
    <name type="common">Lechevalieria aerocolonigenes</name>
    <name type="synonym">Saccharothrix aerocolonigenes</name>
    <dbReference type="NCBI Taxonomy" id="68170"/>
    <lineage>
        <taxon>Bacteria</taxon>
        <taxon>Bacillati</taxon>
        <taxon>Actinomycetota</taxon>
        <taxon>Actinomycetes</taxon>
        <taxon>Pseudonocardiales</taxon>
        <taxon>Pseudonocardiaceae</taxon>
        <taxon>Lentzea</taxon>
    </lineage>
</organism>
<dbReference type="STRING" id="68170.GCA_000974445_02883"/>
<proteinExistence type="predicted"/>
<dbReference type="Pfam" id="PF00440">
    <property type="entry name" value="TetR_N"/>
    <property type="match status" value="1"/>
</dbReference>
<dbReference type="SUPFAM" id="SSF46689">
    <property type="entry name" value="Homeodomain-like"/>
    <property type="match status" value="1"/>
</dbReference>
<evidence type="ECO:0000313" key="6">
    <source>
        <dbReference type="EMBL" id="KJK33258.1"/>
    </source>
</evidence>
<sequence length="205" mass="22645">MSDVAEALTGEAILAATEEVLRRYGPAKATVVDVAKALGVSHGSVYRHFPTKAALREAVTRRWLDAIHVEMESVLDENASAADNLRAWLQHLFDRKRRSHTEEPELFATFRVLVSESCTIPDYHVEHLVGQVARIIRAGVDTQEFVTDDVNATAKAVWDATDMFHHPAHAQEWGDPHIQDAFDAVVSLLVAGLRYNRIPSAAGDA</sequence>
<dbReference type="OrthoDB" id="9802498at2"/>
<dbReference type="Proteomes" id="UP000033393">
    <property type="component" value="Unassembled WGS sequence"/>
</dbReference>
<accession>A0A0F0GFA5</accession>
<keyword evidence="7" id="KW-1185">Reference proteome</keyword>
<dbReference type="SUPFAM" id="SSF48498">
    <property type="entry name" value="Tetracyclin repressor-like, C-terminal domain"/>
    <property type="match status" value="1"/>
</dbReference>
<dbReference type="InterPro" id="IPR050109">
    <property type="entry name" value="HTH-type_TetR-like_transc_reg"/>
</dbReference>
<protein>
    <submittedName>
        <fullName evidence="6">TetR family transcriptional regulator</fullName>
    </submittedName>
</protein>
<dbReference type="InterPro" id="IPR001647">
    <property type="entry name" value="HTH_TetR"/>
</dbReference>
<dbReference type="PROSITE" id="PS50977">
    <property type="entry name" value="HTH_TETR_2"/>
    <property type="match status" value="1"/>
</dbReference>
<dbReference type="AlphaFoldDB" id="A0A0F0GFA5"/>
<dbReference type="PATRIC" id="fig|68170.10.peg.3082"/>
<dbReference type="InterPro" id="IPR023772">
    <property type="entry name" value="DNA-bd_HTH_TetR-type_CS"/>
</dbReference>
<reference evidence="6 7" key="1">
    <citation type="submission" date="2015-02" db="EMBL/GenBank/DDBJ databases">
        <authorList>
            <person name="Ju K.-S."/>
            <person name="Doroghazi J.R."/>
            <person name="Metcalf W."/>
        </authorList>
    </citation>
    <scope>NUCLEOTIDE SEQUENCE [LARGE SCALE GENOMIC DNA]</scope>
    <source>
        <strain evidence="6 7">NRRL B-16140</strain>
    </source>
</reference>
<dbReference type="PANTHER" id="PTHR30055:SF151">
    <property type="entry name" value="TRANSCRIPTIONAL REGULATORY PROTEIN"/>
    <property type="match status" value="1"/>
</dbReference>
<dbReference type="PRINTS" id="PR00455">
    <property type="entry name" value="HTHTETR"/>
</dbReference>
<dbReference type="InterPro" id="IPR036271">
    <property type="entry name" value="Tet_transcr_reg_TetR-rel_C_sf"/>
</dbReference>
<comment type="caution">
    <text evidence="6">The sequence shown here is derived from an EMBL/GenBank/DDBJ whole genome shotgun (WGS) entry which is preliminary data.</text>
</comment>
<feature type="domain" description="HTH tetR-type" evidence="5">
    <location>
        <begin position="7"/>
        <end position="67"/>
    </location>
</feature>
<dbReference type="GO" id="GO:0000976">
    <property type="term" value="F:transcription cis-regulatory region binding"/>
    <property type="evidence" value="ECO:0007669"/>
    <property type="project" value="TreeGrafter"/>
</dbReference>
<dbReference type="GO" id="GO:0003700">
    <property type="term" value="F:DNA-binding transcription factor activity"/>
    <property type="evidence" value="ECO:0007669"/>
    <property type="project" value="TreeGrafter"/>
</dbReference>
<dbReference type="Pfam" id="PF17935">
    <property type="entry name" value="TetR_C_27"/>
    <property type="match status" value="1"/>
</dbReference>
<dbReference type="EMBL" id="JYJG01000560">
    <property type="protein sequence ID" value="KJK33258.1"/>
    <property type="molecule type" value="Genomic_DNA"/>
</dbReference>
<evidence type="ECO:0000256" key="2">
    <source>
        <dbReference type="ARBA" id="ARBA00023125"/>
    </source>
</evidence>
<keyword evidence="1" id="KW-0805">Transcription regulation</keyword>
<evidence type="ECO:0000259" key="5">
    <source>
        <dbReference type="PROSITE" id="PS50977"/>
    </source>
</evidence>